<organism evidence="17">
    <name type="scientific">Nebrioporus cooperi</name>
    <dbReference type="NCBI Taxonomy" id="2201844"/>
    <lineage>
        <taxon>Eukaryota</taxon>
        <taxon>Metazoa</taxon>
        <taxon>Ecdysozoa</taxon>
        <taxon>Arthropoda</taxon>
        <taxon>Hexapoda</taxon>
        <taxon>Insecta</taxon>
        <taxon>Pterygota</taxon>
        <taxon>Neoptera</taxon>
        <taxon>Endopterygota</taxon>
        <taxon>Coleoptera</taxon>
        <taxon>Adephaga</taxon>
        <taxon>Dytiscoidea</taxon>
        <taxon>Dytiscidae</taxon>
        <taxon>Hydroporinae</taxon>
        <taxon>Hydroporini</taxon>
        <taxon>Nebrioporus</taxon>
    </lineage>
</organism>
<dbReference type="EMBL" id="MW465257">
    <property type="protein sequence ID" value="QRW36394.1"/>
    <property type="molecule type" value="Genomic_DNA"/>
</dbReference>
<accession>A0A894K794</accession>
<dbReference type="EC" id="7.1.1.2" evidence="3"/>
<keyword evidence="8" id="KW-1278">Translocase</keyword>
<keyword evidence="11" id="KW-0520">NAD</keyword>
<feature type="transmembrane region" description="Helical" evidence="16">
    <location>
        <begin position="81"/>
        <end position="100"/>
    </location>
</feature>
<comment type="catalytic activity">
    <reaction evidence="15">
        <text>a ubiquinone + NADH + 5 H(+)(in) = a ubiquinol + NAD(+) + 4 H(+)(out)</text>
        <dbReference type="Rhea" id="RHEA:29091"/>
        <dbReference type="Rhea" id="RHEA-COMP:9565"/>
        <dbReference type="Rhea" id="RHEA-COMP:9566"/>
        <dbReference type="ChEBI" id="CHEBI:15378"/>
        <dbReference type="ChEBI" id="CHEBI:16389"/>
        <dbReference type="ChEBI" id="CHEBI:17976"/>
        <dbReference type="ChEBI" id="CHEBI:57540"/>
        <dbReference type="ChEBI" id="CHEBI:57945"/>
        <dbReference type="EC" id="7.1.1.2"/>
    </reaction>
</comment>
<evidence type="ECO:0000256" key="10">
    <source>
        <dbReference type="ARBA" id="ARBA00022989"/>
    </source>
</evidence>
<keyword evidence="13 16" id="KW-0472">Membrane</keyword>
<evidence type="ECO:0000256" key="8">
    <source>
        <dbReference type="ARBA" id="ARBA00022967"/>
    </source>
</evidence>
<evidence type="ECO:0000256" key="16">
    <source>
        <dbReference type="SAM" id="Phobius"/>
    </source>
</evidence>
<keyword evidence="10 16" id="KW-1133">Transmembrane helix</keyword>
<comment type="similarity">
    <text evidence="2">Belongs to the complex I subunit 6 family.</text>
</comment>
<evidence type="ECO:0000256" key="2">
    <source>
        <dbReference type="ARBA" id="ARBA00005698"/>
    </source>
</evidence>
<protein>
    <recommendedName>
        <fullName evidence="4">NADH-ubiquinone oxidoreductase chain 6</fullName>
        <ecNumber evidence="3">7.1.1.2</ecNumber>
    </recommendedName>
    <alternativeName>
        <fullName evidence="14">NADH dehydrogenase subunit 6</fullName>
    </alternativeName>
</protein>
<name>A0A894K794_9DYTI</name>
<keyword evidence="6" id="KW-0679">Respiratory chain</keyword>
<evidence type="ECO:0000256" key="9">
    <source>
        <dbReference type="ARBA" id="ARBA00022982"/>
    </source>
</evidence>
<comment type="subcellular location">
    <subcellularLocation>
        <location evidence="1">Mitochondrion membrane</location>
        <topology evidence="1">Multi-pass membrane protein</topology>
    </subcellularLocation>
</comment>
<evidence type="ECO:0000256" key="15">
    <source>
        <dbReference type="ARBA" id="ARBA00049551"/>
    </source>
</evidence>
<keyword evidence="5" id="KW-0813">Transport</keyword>
<dbReference type="GO" id="GO:0008137">
    <property type="term" value="F:NADH dehydrogenase (ubiquinone) activity"/>
    <property type="evidence" value="ECO:0007669"/>
    <property type="project" value="UniProtKB-EC"/>
</dbReference>
<evidence type="ECO:0000256" key="5">
    <source>
        <dbReference type="ARBA" id="ARBA00022448"/>
    </source>
</evidence>
<evidence type="ECO:0000256" key="6">
    <source>
        <dbReference type="ARBA" id="ARBA00022660"/>
    </source>
</evidence>
<feature type="transmembrane region" description="Helical" evidence="16">
    <location>
        <begin position="21"/>
        <end position="41"/>
    </location>
</feature>
<dbReference type="GO" id="GO:0031966">
    <property type="term" value="C:mitochondrial membrane"/>
    <property type="evidence" value="ECO:0007669"/>
    <property type="project" value="UniProtKB-SubCell"/>
</dbReference>
<evidence type="ECO:0000313" key="17">
    <source>
        <dbReference type="EMBL" id="QRW36394.1"/>
    </source>
</evidence>
<keyword evidence="12 17" id="KW-0496">Mitochondrion</keyword>
<proteinExistence type="inferred from homology"/>
<keyword evidence="7 16" id="KW-0812">Transmembrane</keyword>
<evidence type="ECO:0000256" key="14">
    <source>
        <dbReference type="ARBA" id="ARBA00031019"/>
    </source>
</evidence>
<evidence type="ECO:0000256" key="1">
    <source>
        <dbReference type="ARBA" id="ARBA00004225"/>
    </source>
</evidence>
<sequence>MMMYYSMNLMMTIMFLFTNHPMSMGMILMIQTIMISLMSGFYSYSFWFSYILFMIMIGGMMVLFMYMTSLASNEKFKFSKTMLIIMLFLLLFMVLLFNTYDSMMTNLNMKNSNLMEIMNKLMMFKNENMTSLNFMYNNPNFMITLMLINYLLLTLIATVKITKSKTGPLRQKF</sequence>
<keyword evidence="9" id="KW-0249">Electron transport</keyword>
<evidence type="ECO:0000256" key="4">
    <source>
        <dbReference type="ARBA" id="ARBA00021095"/>
    </source>
</evidence>
<evidence type="ECO:0000256" key="13">
    <source>
        <dbReference type="ARBA" id="ARBA00023136"/>
    </source>
</evidence>
<gene>
    <name evidence="17" type="primary">nad6</name>
</gene>
<dbReference type="AlphaFoldDB" id="A0A894K794"/>
<evidence type="ECO:0000256" key="11">
    <source>
        <dbReference type="ARBA" id="ARBA00023027"/>
    </source>
</evidence>
<feature type="transmembrane region" description="Helical" evidence="16">
    <location>
        <begin position="141"/>
        <end position="162"/>
    </location>
</feature>
<reference evidence="17" key="1">
    <citation type="journal article" date="2021" name="Mol. Phylogenet. Evol.">
        <title>Habitat preference and diversification rates in a speciose lineage of diving beetles.</title>
        <authorList>
            <person name="Villastrigo A."/>
            <person name="Abellan P."/>
            <person name="Ribera I."/>
        </authorList>
    </citation>
    <scope>NUCLEOTIDE SEQUENCE</scope>
</reference>
<evidence type="ECO:0000256" key="12">
    <source>
        <dbReference type="ARBA" id="ARBA00023128"/>
    </source>
</evidence>
<evidence type="ECO:0000256" key="3">
    <source>
        <dbReference type="ARBA" id="ARBA00012944"/>
    </source>
</evidence>
<feature type="transmembrane region" description="Helical" evidence="16">
    <location>
        <begin position="47"/>
        <end position="69"/>
    </location>
</feature>
<geneLocation type="mitochondrion" evidence="17"/>
<evidence type="ECO:0000256" key="7">
    <source>
        <dbReference type="ARBA" id="ARBA00022692"/>
    </source>
</evidence>
<dbReference type="PANTHER" id="PTHR11435">
    <property type="entry name" value="NADH UBIQUINONE OXIDOREDUCTASE SUBUNIT ND6"/>
    <property type="match status" value="1"/>
</dbReference>
<dbReference type="InterPro" id="IPR050269">
    <property type="entry name" value="ComplexI_Subunit6"/>
</dbReference>
<dbReference type="PANTHER" id="PTHR11435:SF1">
    <property type="entry name" value="NADH-UBIQUINONE OXIDOREDUCTASE CHAIN 6"/>
    <property type="match status" value="1"/>
</dbReference>